<dbReference type="GeneID" id="90533780"/>
<comment type="caution">
    <text evidence="2">The sequence shown here is derived from an EMBL/GenBank/DDBJ whole genome shotgun (WGS) entry which is preliminary data.</text>
</comment>
<accession>A0ABT1RZI4</accession>
<keyword evidence="3" id="KW-1185">Reference proteome</keyword>
<evidence type="ECO:0008006" key="4">
    <source>
        <dbReference type="Google" id="ProtNLM"/>
    </source>
</evidence>
<feature type="compositionally biased region" description="Basic and acidic residues" evidence="1">
    <location>
        <begin position="207"/>
        <end position="224"/>
    </location>
</feature>
<reference evidence="2 3" key="1">
    <citation type="submission" date="2022-06" db="EMBL/GenBank/DDBJ databases">
        <title>Isolation of gut microbiota from human fecal samples.</title>
        <authorList>
            <person name="Pamer E.G."/>
            <person name="Barat B."/>
            <person name="Waligurski E."/>
            <person name="Medina S."/>
            <person name="Paddock L."/>
            <person name="Mostad J."/>
        </authorList>
    </citation>
    <scope>NUCLEOTIDE SEQUENCE [LARGE SCALE GENOMIC DNA]</scope>
    <source>
        <strain evidence="2 3">DFI.9.73</strain>
    </source>
</reference>
<feature type="region of interest" description="Disordered" evidence="1">
    <location>
        <begin position="194"/>
        <end position="224"/>
    </location>
</feature>
<dbReference type="Proteomes" id="UP001524473">
    <property type="component" value="Unassembled WGS sequence"/>
</dbReference>
<sequence>MIIRTEYPIINAKGAVCLDTRLTQIIISKAGGTAAKGSKTCKVALPNAWVEALGLSRENREIELAFDEDRIVLSRRLSGREFAEKKLALGHRVSCLRYYDGSRLCTILYADFTDETLIAENCVNDPVKTAFGNQPLPSWAEFQAFLRERCIPEERDGLREYLETLGLEEYDPLRLIQKTGGRMAEDQQWLEVEEISQESLSGSSKPLSDDSGERGKPEERKKRK</sequence>
<evidence type="ECO:0000313" key="3">
    <source>
        <dbReference type="Proteomes" id="UP001524473"/>
    </source>
</evidence>
<feature type="compositionally biased region" description="Polar residues" evidence="1">
    <location>
        <begin position="197"/>
        <end position="206"/>
    </location>
</feature>
<protein>
    <recommendedName>
        <fullName evidence="4">SpoVT-AbrB domain-containing protein</fullName>
    </recommendedName>
</protein>
<gene>
    <name evidence="2" type="ORF">NE695_09255</name>
</gene>
<proteinExistence type="predicted"/>
<evidence type="ECO:0000256" key="1">
    <source>
        <dbReference type="SAM" id="MobiDB-lite"/>
    </source>
</evidence>
<evidence type="ECO:0000313" key="2">
    <source>
        <dbReference type="EMBL" id="MCQ4840100.1"/>
    </source>
</evidence>
<organism evidence="2 3">
    <name type="scientific">Neglectibacter timonensis</name>
    <dbReference type="NCBI Taxonomy" id="1776382"/>
    <lineage>
        <taxon>Bacteria</taxon>
        <taxon>Bacillati</taxon>
        <taxon>Bacillota</taxon>
        <taxon>Clostridia</taxon>
        <taxon>Eubacteriales</taxon>
        <taxon>Oscillospiraceae</taxon>
        <taxon>Neglectibacter</taxon>
    </lineage>
</organism>
<dbReference type="EMBL" id="JANFZH010000019">
    <property type="protein sequence ID" value="MCQ4840100.1"/>
    <property type="molecule type" value="Genomic_DNA"/>
</dbReference>
<dbReference type="RefSeq" id="WP_066867157.1">
    <property type="nucleotide sequence ID" value="NZ_CABKVV010000014.1"/>
</dbReference>
<name>A0ABT1RZI4_9FIRM</name>